<keyword evidence="4" id="KW-1185">Reference proteome</keyword>
<dbReference type="InterPro" id="IPR017592">
    <property type="entry name" value="Pilus_assmbl_Flp-typ_CpaB"/>
</dbReference>
<dbReference type="Pfam" id="PF16976">
    <property type="entry name" value="RcpC"/>
    <property type="match status" value="1"/>
</dbReference>
<name>A0A2U2BX50_9PROT</name>
<dbReference type="NCBIfam" id="TIGR03177">
    <property type="entry name" value="pilus_cpaB"/>
    <property type="match status" value="1"/>
</dbReference>
<dbReference type="Pfam" id="PF08666">
    <property type="entry name" value="SAF"/>
    <property type="match status" value="1"/>
</dbReference>
<feature type="compositionally biased region" description="Low complexity" evidence="1">
    <location>
        <begin position="264"/>
        <end position="278"/>
    </location>
</feature>
<dbReference type="Proteomes" id="UP000245168">
    <property type="component" value="Unassembled WGS sequence"/>
</dbReference>
<comment type="caution">
    <text evidence="3">The sequence shown here is derived from an EMBL/GenBank/DDBJ whole genome shotgun (WGS) entry which is preliminary data.</text>
</comment>
<dbReference type="InterPro" id="IPR013974">
    <property type="entry name" value="SAF"/>
</dbReference>
<dbReference type="CDD" id="cd11614">
    <property type="entry name" value="SAF_CpaB_FlgA_like"/>
    <property type="match status" value="1"/>
</dbReference>
<sequence>MRNASIIMLIVAAVLGVAAVIGVRALLTGAGQQPAQQAEQASERRDMSTVVVARRPMEFGTEITPEMLREIPWAATERPEGSFRDVNEILTGERRVALRAIAPGEVVLADRISGFGGRAALSEVIADGKRAISLRINDVTGAAGFILPSDYVDVLLTTNPGRDAQTAVTDVILQNVRVLAIDQIADESQGGAVVAKAATLEVEIEDAQRIALASTVGTISLALRNVMNAAEGEAERVRTIRYSDLGPSQQASEDGDEESDEGEGQTAPARVVRAAPRPSRYTSMIITRGLVSEQERVIRDRPVSLAETDPSALAGGAP</sequence>
<feature type="region of interest" description="Disordered" evidence="1">
    <location>
        <begin position="297"/>
        <end position="318"/>
    </location>
</feature>
<dbReference type="SMART" id="SM00858">
    <property type="entry name" value="SAF"/>
    <property type="match status" value="1"/>
</dbReference>
<gene>
    <name evidence="3" type="primary">cpaB</name>
    <name evidence="3" type="ORF">DDZ18_03060</name>
</gene>
<dbReference type="RefSeq" id="WP_109251872.1">
    <property type="nucleotide sequence ID" value="NZ_QEXV01000001.1"/>
</dbReference>
<evidence type="ECO:0000256" key="1">
    <source>
        <dbReference type="SAM" id="MobiDB-lite"/>
    </source>
</evidence>
<protein>
    <submittedName>
        <fullName evidence="3">Flp pilus assembly protein CpaB</fullName>
    </submittedName>
</protein>
<proteinExistence type="predicted"/>
<evidence type="ECO:0000313" key="4">
    <source>
        <dbReference type="Proteomes" id="UP000245168"/>
    </source>
</evidence>
<feature type="region of interest" description="Disordered" evidence="1">
    <location>
        <begin position="238"/>
        <end position="278"/>
    </location>
</feature>
<dbReference type="AlphaFoldDB" id="A0A2U2BX50"/>
<dbReference type="EMBL" id="QEXV01000001">
    <property type="protein sequence ID" value="PWE18598.1"/>
    <property type="molecule type" value="Genomic_DNA"/>
</dbReference>
<dbReference type="OrthoDB" id="163768at2"/>
<dbReference type="InterPro" id="IPR031571">
    <property type="entry name" value="RcpC_dom"/>
</dbReference>
<feature type="domain" description="SAF" evidence="2">
    <location>
        <begin position="48"/>
        <end position="113"/>
    </location>
</feature>
<feature type="compositionally biased region" description="Acidic residues" evidence="1">
    <location>
        <begin position="253"/>
        <end position="263"/>
    </location>
</feature>
<accession>A0A2U2BX50</accession>
<evidence type="ECO:0000313" key="3">
    <source>
        <dbReference type="EMBL" id="PWE18598.1"/>
    </source>
</evidence>
<evidence type="ECO:0000259" key="2">
    <source>
        <dbReference type="SMART" id="SM00858"/>
    </source>
</evidence>
<reference evidence="4" key="1">
    <citation type="submission" date="2018-05" db="EMBL/GenBank/DDBJ databases">
        <authorList>
            <person name="Liu B.-T."/>
        </authorList>
    </citation>
    <scope>NUCLEOTIDE SEQUENCE [LARGE SCALE GENOMIC DNA]</scope>
    <source>
        <strain evidence="4">WD6-1</strain>
    </source>
</reference>
<organism evidence="3 4">
    <name type="scientific">Marinicauda salina</name>
    <dbReference type="NCBI Taxonomy" id="2135793"/>
    <lineage>
        <taxon>Bacteria</taxon>
        <taxon>Pseudomonadati</taxon>
        <taxon>Pseudomonadota</taxon>
        <taxon>Alphaproteobacteria</taxon>
        <taxon>Maricaulales</taxon>
        <taxon>Maricaulaceae</taxon>
        <taxon>Marinicauda</taxon>
    </lineage>
</organism>